<dbReference type="Proteomes" id="UP001304895">
    <property type="component" value="Unassembled WGS sequence"/>
</dbReference>
<dbReference type="AlphaFoldDB" id="A0AAN6UF26"/>
<keyword evidence="1" id="KW-0812">Transmembrane</keyword>
<keyword evidence="1" id="KW-1133">Transmembrane helix</keyword>
<organism evidence="2 3">
    <name type="scientific">Trichocladium antarcticum</name>
    <dbReference type="NCBI Taxonomy" id="1450529"/>
    <lineage>
        <taxon>Eukaryota</taxon>
        <taxon>Fungi</taxon>
        <taxon>Dikarya</taxon>
        <taxon>Ascomycota</taxon>
        <taxon>Pezizomycotina</taxon>
        <taxon>Sordariomycetes</taxon>
        <taxon>Sordariomycetidae</taxon>
        <taxon>Sordariales</taxon>
        <taxon>Chaetomiaceae</taxon>
        <taxon>Trichocladium</taxon>
    </lineage>
</organism>
<protein>
    <submittedName>
        <fullName evidence="2">Uncharacterized protein</fullName>
    </submittedName>
</protein>
<reference evidence="2" key="2">
    <citation type="submission" date="2023-05" db="EMBL/GenBank/DDBJ databases">
        <authorList>
            <consortium name="Lawrence Berkeley National Laboratory"/>
            <person name="Steindorff A."/>
            <person name="Hensen N."/>
            <person name="Bonometti L."/>
            <person name="Westerberg I."/>
            <person name="Brannstrom I.O."/>
            <person name="Guillou S."/>
            <person name="Cros-Aarteil S."/>
            <person name="Calhoun S."/>
            <person name="Haridas S."/>
            <person name="Kuo A."/>
            <person name="Mondo S."/>
            <person name="Pangilinan J."/>
            <person name="Riley R."/>
            <person name="Labutti K."/>
            <person name="Andreopoulos B."/>
            <person name="Lipzen A."/>
            <person name="Chen C."/>
            <person name="Yanf M."/>
            <person name="Daum C."/>
            <person name="Ng V."/>
            <person name="Clum A."/>
            <person name="Ohm R."/>
            <person name="Martin F."/>
            <person name="Silar P."/>
            <person name="Natvig D."/>
            <person name="Lalanne C."/>
            <person name="Gautier V."/>
            <person name="Ament-Velasquez S.L."/>
            <person name="Kruys A."/>
            <person name="Hutchinson M.I."/>
            <person name="Powell A.J."/>
            <person name="Barry K."/>
            <person name="Miller A.N."/>
            <person name="Grigoriev I.V."/>
            <person name="Debuchy R."/>
            <person name="Gladieux P."/>
            <person name="Thoren M.H."/>
            <person name="Johannesson H."/>
        </authorList>
    </citation>
    <scope>NUCLEOTIDE SEQUENCE</scope>
    <source>
        <strain evidence="2">CBS 123565</strain>
    </source>
</reference>
<proteinExistence type="predicted"/>
<evidence type="ECO:0000313" key="2">
    <source>
        <dbReference type="EMBL" id="KAK4131441.1"/>
    </source>
</evidence>
<feature type="transmembrane region" description="Helical" evidence="1">
    <location>
        <begin position="52"/>
        <end position="71"/>
    </location>
</feature>
<reference evidence="2" key="1">
    <citation type="journal article" date="2023" name="Mol. Phylogenet. Evol.">
        <title>Genome-scale phylogeny and comparative genomics of the fungal order Sordariales.</title>
        <authorList>
            <person name="Hensen N."/>
            <person name="Bonometti L."/>
            <person name="Westerberg I."/>
            <person name="Brannstrom I.O."/>
            <person name="Guillou S."/>
            <person name="Cros-Aarteil S."/>
            <person name="Calhoun S."/>
            <person name="Haridas S."/>
            <person name="Kuo A."/>
            <person name="Mondo S."/>
            <person name="Pangilinan J."/>
            <person name="Riley R."/>
            <person name="LaButti K."/>
            <person name="Andreopoulos B."/>
            <person name="Lipzen A."/>
            <person name="Chen C."/>
            <person name="Yan M."/>
            <person name="Daum C."/>
            <person name="Ng V."/>
            <person name="Clum A."/>
            <person name="Steindorff A."/>
            <person name="Ohm R.A."/>
            <person name="Martin F."/>
            <person name="Silar P."/>
            <person name="Natvig D.O."/>
            <person name="Lalanne C."/>
            <person name="Gautier V."/>
            <person name="Ament-Velasquez S.L."/>
            <person name="Kruys A."/>
            <person name="Hutchinson M.I."/>
            <person name="Powell A.J."/>
            <person name="Barry K."/>
            <person name="Miller A.N."/>
            <person name="Grigoriev I.V."/>
            <person name="Debuchy R."/>
            <person name="Gladieux P."/>
            <person name="Hiltunen Thoren M."/>
            <person name="Johannesson H."/>
        </authorList>
    </citation>
    <scope>NUCLEOTIDE SEQUENCE</scope>
    <source>
        <strain evidence="2">CBS 123565</strain>
    </source>
</reference>
<evidence type="ECO:0000256" key="1">
    <source>
        <dbReference type="SAM" id="Phobius"/>
    </source>
</evidence>
<feature type="transmembrane region" description="Helical" evidence="1">
    <location>
        <begin position="12"/>
        <end position="32"/>
    </location>
</feature>
<dbReference type="EMBL" id="MU853424">
    <property type="protein sequence ID" value="KAK4131441.1"/>
    <property type="molecule type" value="Genomic_DNA"/>
</dbReference>
<keyword evidence="1" id="KW-0472">Membrane</keyword>
<keyword evidence="3" id="KW-1185">Reference proteome</keyword>
<comment type="caution">
    <text evidence="2">The sequence shown here is derived from an EMBL/GenBank/DDBJ whole genome shotgun (WGS) entry which is preliminary data.</text>
</comment>
<sequence>MTLDTTVCRQLHCLLLGFSLSLSLLSSLSIYSRSYWVYITSTALRFRGRVPSVWVSVVQTMGGGGGFGWLVSCDRNTVVTFVSAVPEWFLLRQ</sequence>
<evidence type="ECO:0000313" key="3">
    <source>
        <dbReference type="Proteomes" id="UP001304895"/>
    </source>
</evidence>
<accession>A0AAN6UF26</accession>
<name>A0AAN6UF26_9PEZI</name>
<gene>
    <name evidence="2" type="ORF">BT67DRAFT_155737</name>
</gene>